<name>A0ABT8AYL7_9HYPH</name>
<reference evidence="2" key="1">
    <citation type="journal article" date="2019" name="Int. J. Syst. Evol. Microbiol.">
        <title>The Global Catalogue of Microorganisms (GCM) 10K type strain sequencing project: providing services to taxonomists for standard genome sequencing and annotation.</title>
        <authorList>
            <consortium name="The Broad Institute Genomics Platform"/>
            <consortium name="The Broad Institute Genome Sequencing Center for Infectious Disease"/>
            <person name="Wu L."/>
            <person name="Ma J."/>
        </authorList>
    </citation>
    <scope>NUCLEOTIDE SEQUENCE [LARGE SCALE GENOMIC DNA]</scope>
    <source>
        <strain evidence="2">CECT 7806</strain>
    </source>
</reference>
<gene>
    <name evidence="1" type="ORF">QWZ18_31415</name>
</gene>
<comment type="caution">
    <text evidence="1">The sequence shown here is derived from an EMBL/GenBank/DDBJ whole genome shotgun (WGS) entry which is preliminary data.</text>
</comment>
<evidence type="ECO:0000313" key="2">
    <source>
        <dbReference type="Proteomes" id="UP001244297"/>
    </source>
</evidence>
<dbReference type="Proteomes" id="UP001244297">
    <property type="component" value="Unassembled WGS sequence"/>
</dbReference>
<proteinExistence type="predicted"/>
<sequence>MSGATPRPIDEDDLLALVDGRLDPARRAFVEKWLGSHPEEAARVAADRDVRRRLREQLASIADEPIPERLRLTNFIPLRPEPVASRWPIAAAAAISLVIGGAGGWAGHAAMQAKPILERSGAGSATRDAVAAFRTFTAEVLHPVEVKADQEPHLIQWLSKRLGQPVLVPDLGAEGFHLMGGRVLPAGNTLAALLMYDDDQGTRLTLYSRVGAADGRSSFRYAREGDVAAFSWVEGGLSFVVTARIDEARLLRTAGTIDAQLRARTNATP</sequence>
<dbReference type="EMBL" id="JAUFPT010000146">
    <property type="protein sequence ID" value="MDN3575094.1"/>
    <property type="molecule type" value="Genomic_DNA"/>
</dbReference>
<keyword evidence="2" id="KW-1185">Reference proteome</keyword>
<organism evidence="1 2">
    <name type="scientific">Methylobacterium longum</name>
    <dbReference type="NCBI Taxonomy" id="767694"/>
    <lineage>
        <taxon>Bacteria</taxon>
        <taxon>Pseudomonadati</taxon>
        <taxon>Pseudomonadota</taxon>
        <taxon>Alphaproteobacteria</taxon>
        <taxon>Hyphomicrobiales</taxon>
        <taxon>Methylobacteriaceae</taxon>
        <taxon>Methylobacterium</taxon>
    </lineage>
</organism>
<dbReference type="RefSeq" id="WP_238293398.1">
    <property type="nucleotide sequence ID" value="NZ_BPQS01000069.1"/>
</dbReference>
<evidence type="ECO:0000313" key="1">
    <source>
        <dbReference type="EMBL" id="MDN3575094.1"/>
    </source>
</evidence>
<accession>A0ABT8AYL7</accession>
<protein>
    <submittedName>
        <fullName evidence="1">Anti-sigma factor</fullName>
    </submittedName>
</protein>